<dbReference type="AlphaFoldDB" id="A0A835CWA5"/>
<sequence>MTLFIQKKIFLRPNDRVGIIVMGSDAAQNNFNHIEEFQPVQTVSLDTIKNINKLKPKNCHNNNWIKTLHTAVEVTKSYQVIENNIDHAE</sequence>
<reference evidence="1 2" key="1">
    <citation type="submission" date="2020-08" db="EMBL/GenBank/DDBJ databases">
        <title>Aphidius gifuensis genome sequencing and assembly.</title>
        <authorList>
            <person name="Du Z."/>
        </authorList>
    </citation>
    <scope>NUCLEOTIDE SEQUENCE [LARGE SCALE GENOMIC DNA]</scope>
    <source>
        <strain evidence="1">YNYX2018</strain>
        <tissue evidence="1">Adults</tissue>
    </source>
</reference>
<dbReference type="Gene3D" id="3.40.50.410">
    <property type="entry name" value="von Willebrand factor, type A domain"/>
    <property type="match status" value="1"/>
</dbReference>
<dbReference type="Proteomes" id="UP000639338">
    <property type="component" value="Unassembled WGS sequence"/>
</dbReference>
<comment type="caution">
    <text evidence="1">The sequence shown here is derived from an EMBL/GenBank/DDBJ whole genome shotgun (WGS) entry which is preliminary data.</text>
</comment>
<proteinExistence type="predicted"/>
<protein>
    <submittedName>
        <fullName evidence="1">Uncharacterized protein</fullName>
    </submittedName>
</protein>
<name>A0A835CWA5_APHGI</name>
<dbReference type="GO" id="GO:0032991">
    <property type="term" value="C:protein-containing complex"/>
    <property type="evidence" value="ECO:0007669"/>
    <property type="project" value="UniProtKB-ARBA"/>
</dbReference>
<dbReference type="InterPro" id="IPR036465">
    <property type="entry name" value="vWFA_dom_sf"/>
</dbReference>
<organism evidence="1 2">
    <name type="scientific">Aphidius gifuensis</name>
    <name type="common">Parasitoid wasp</name>
    <dbReference type="NCBI Taxonomy" id="684658"/>
    <lineage>
        <taxon>Eukaryota</taxon>
        <taxon>Metazoa</taxon>
        <taxon>Ecdysozoa</taxon>
        <taxon>Arthropoda</taxon>
        <taxon>Hexapoda</taxon>
        <taxon>Insecta</taxon>
        <taxon>Pterygota</taxon>
        <taxon>Neoptera</taxon>
        <taxon>Endopterygota</taxon>
        <taxon>Hymenoptera</taxon>
        <taxon>Apocrita</taxon>
        <taxon>Ichneumonoidea</taxon>
        <taxon>Braconidae</taxon>
        <taxon>Aphidiinae</taxon>
        <taxon>Aphidius</taxon>
    </lineage>
</organism>
<dbReference type="SUPFAM" id="SSF53300">
    <property type="entry name" value="vWA-like"/>
    <property type="match status" value="1"/>
</dbReference>
<accession>A0A835CWA5</accession>
<evidence type="ECO:0000313" key="1">
    <source>
        <dbReference type="EMBL" id="KAF7995240.1"/>
    </source>
</evidence>
<dbReference type="OrthoDB" id="30826at2759"/>
<keyword evidence="2" id="KW-1185">Reference proteome</keyword>
<dbReference type="EMBL" id="JACMRX010000002">
    <property type="protein sequence ID" value="KAF7995240.1"/>
    <property type="molecule type" value="Genomic_DNA"/>
</dbReference>
<gene>
    <name evidence="1" type="ORF">HCN44_004712</name>
</gene>
<evidence type="ECO:0000313" key="2">
    <source>
        <dbReference type="Proteomes" id="UP000639338"/>
    </source>
</evidence>